<proteinExistence type="predicted"/>
<gene>
    <name evidence="2" type="ORF">HINF_LOCUS21204</name>
    <name evidence="3" type="ORF">HINF_LOCUS68899</name>
</gene>
<dbReference type="GO" id="GO:0003906">
    <property type="term" value="F:DNA-(apurinic or apyrimidinic site) endonuclease activity"/>
    <property type="evidence" value="ECO:0007669"/>
    <property type="project" value="TreeGrafter"/>
</dbReference>
<dbReference type="GO" id="GO:0008081">
    <property type="term" value="F:phosphoric diester hydrolase activity"/>
    <property type="evidence" value="ECO:0007669"/>
    <property type="project" value="TreeGrafter"/>
</dbReference>
<evidence type="ECO:0000313" key="2">
    <source>
        <dbReference type="EMBL" id="CAI9933559.1"/>
    </source>
</evidence>
<dbReference type="Gene3D" id="3.20.20.150">
    <property type="entry name" value="Divalent-metal-dependent TIM barrel enzymes"/>
    <property type="match status" value="1"/>
</dbReference>
<dbReference type="GO" id="GO:0003677">
    <property type="term" value="F:DNA binding"/>
    <property type="evidence" value="ECO:0007669"/>
    <property type="project" value="InterPro"/>
</dbReference>
<dbReference type="EMBL" id="CAXDID020000494">
    <property type="protein sequence ID" value="CAL6097349.1"/>
    <property type="molecule type" value="Genomic_DNA"/>
</dbReference>
<accession>A0AA86PCD8</accession>
<dbReference type="SUPFAM" id="SSF51658">
    <property type="entry name" value="Xylose isomerase-like"/>
    <property type="match status" value="1"/>
</dbReference>
<sequence>MKYTQSFRRQQCKPMLRPSEARVIGYHQRFDHLQNASTLLTDDNLLSSFFHADPANHLPYEQYYNMRPYEEIYQKSVLNGVSSDQSVVHAPYNMNISNYQYHINQWARARFLYETHCTRICGQKYLNIHCGSVHKTDWKDMSECYKQIADNINYVLNMVPDVTILLETMCNSKSVHIVGSSFEELAQIHALVKQKERVGITIDSAHCWEGAFVPEQNYAENLLSSFQKHFKMEQLKCLHLNNSLTPYGSNNDRHEAIKDGKGTIPNEELKKLVQMTKCTIVMEIAVVEGQIELVREWAQ</sequence>
<dbReference type="AlphaFoldDB" id="A0AA86PCD8"/>
<dbReference type="InterPro" id="IPR013022">
    <property type="entry name" value="Xyl_isomerase-like_TIM-brl"/>
</dbReference>
<dbReference type="GO" id="GO:0006284">
    <property type="term" value="P:base-excision repair"/>
    <property type="evidence" value="ECO:0007669"/>
    <property type="project" value="TreeGrafter"/>
</dbReference>
<dbReference type="PANTHER" id="PTHR21445">
    <property type="entry name" value="ENDONUCLEASE IV ENDODEOXYRIBONUCLEASE IV"/>
    <property type="match status" value="1"/>
</dbReference>
<keyword evidence="4" id="KW-1185">Reference proteome</keyword>
<evidence type="ECO:0000313" key="3">
    <source>
        <dbReference type="EMBL" id="CAL6097349.1"/>
    </source>
</evidence>
<name>A0AA86PCD8_9EUKA</name>
<dbReference type="GO" id="GO:0008270">
    <property type="term" value="F:zinc ion binding"/>
    <property type="evidence" value="ECO:0007669"/>
    <property type="project" value="InterPro"/>
</dbReference>
<dbReference type="SMART" id="SM00518">
    <property type="entry name" value="AP2Ec"/>
    <property type="match status" value="1"/>
</dbReference>
<keyword evidence="2" id="KW-0255">Endonuclease</keyword>
<keyword evidence="2" id="KW-0378">Hydrolase</keyword>
<dbReference type="InterPro" id="IPR001719">
    <property type="entry name" value="AP_endonuc_2"/>
</dbReference>
<dbReference type="Pfam" id="PF01261">
    <property type="entry name" value="AP_endonuc_2"/>
    <property type="match status" value="1"/>
</dbReference>
<reference evidence="3 4" key="2">
    <citation type="submission" date="2024-07" db="EMBL/GenBank/DDBJ databases">
        <authorList>
            <person name="Akdeniz Z."/>
        </authorList>
    </citation>
    <scope>NUCLEOTIDE SEQUENCE [LARGE SCALE GENOMIC DNA]</scope>
</reference>
<reference evidence="2" key="1">
    <citation type="submission" date="2023-06" db="EMBL/GenBank/DDBJ databases">
        <authorList>
            <person name="Kurt Z."/>
        </authorList>
    </citation>
    <scope>NUCLEOTIDE SEQUENCE</scope>
</reference>
<dbReference type="PANTHER" id="PTHR21445:SF0">
    <property type="entry name" value="APURINIC-APYRIMIDINIC ENDONUCLEASE"/>
    <property type="match status" value="1"/>
</dbReference>
<dbReference type="Proteomes" id="UP001642409">
    <property type="component" value="Unassembled WGS sequence"/>
</dbReference>
<comment type="caution">
    <text evidence="2">The sequence shown here is derived from an EMBL/GenBank/DDBJ whole genome shotgun (WGS) entry which is preliminary data.</text>
</comment>
<keyword evidence="2" id="KW-0540">Nuclease</keyword>
<dbReference type="EMBL" id="CATOUU010000543">
    <property type="protein sequence ID" value="CAI9933559.1"/>
    <property type="molecule type" value="Genomic_DNA"/>
</dbReference>
<dbReference type="InterPro" id="IPR036237">
    <property type="entry name" value="Xyl_isomerase-like_sf"/>
</dbReference>
<evidence type="ECO:0000313" key="4">
    <source>
        <dbReference type="Proteomes" id="UP001642409"/>
    </source>
</evidence>
<feature type="domain" description="Xylose isomerase-like TIM barrel" evidence="1">
    <location>
        <begin position="87"/>
        <end position="277"/>
    </location>
</feature>
<protein>
    <submittedName>
        <fullName evidence="2">Endonuclease IV</fullName>
    </submittedName>
    <submittedName>
        <fullName evidence="3">Endonuclease_IV</fullName>
    </submittedName>
</protein>
<evidence type="ECO:0000259" key="1">
    <source>
        <dbReference type="Pfam" id="PF01261"/>
    </source>
</evidence>
<organism evidence="2">
    <name type="scientific">Hexamita inflata</name>
    <dbReference type="NCBI Taxonomy" id="28002"/>
    <lineage>
        <taxon>Eukaryota</taxon>
        <taxon>Metamonada</taxon>
        <taxon>Diplomonadida</taxon>
        <taxon>Hexamitidae</taxon>
        <taxon>Hexamitinae</taxon>
        <taxon>Hexamita</taxon>
    </lineage>
</organism>
<dbReference type="PROSITE" id="PS51432">
    <property type="entry name" value="AP_NUCLEASE_F2_4"/>
    <property type="match status" value="1"/>
</dbReference>